<dbReference type="PROSITE" id="PS51253">
    <property type="entry name" value="HTH_CENPB"/>
    <property type="match status" value="1"/>
</dbReference>
<dbReference type="GO" id="GO:0003677">
    <property type="term" value="F:DNA binding"/>
    <property type="evidence" value="ECO:0007669"/>
    <property type="project" value="UniProtKB-KW"/>
</dbReference>
<dbReference type="Pfam" id="PF03221">
    <property type="entry name" value="HTH_Tnp_Tc5"/>
    <property type="match status" value="1"/>
</dbReference>
<dbReference type="Proteomes" id="UP000887565">
    <property type="component" value="Unplaced"/>
</dbReference>
<organism evidence="3 4">
    <name type="scientific">Romanomermis culicivorax</name>
    <name type="common">Nematode worm</name>
    <dbReference type="NCBI Taxonomy" id="13658"/>
    <lineage>
        <taxon>Eukaryota</taxon>
        <taxon>Metazoa</taxon>
        <taxon>Ecdysozoa</taxon>
        <taxon>Nematoda</taxon>
        <taxon>Enoplea</taxon>
        <taxon>Dorylaimia</taxon>
        <taxon>Mermithida</taxon>
        <taxon>Mermithoidea</taxon>
        <taxon>Mermithidae</taxon>
        <taxon>Romanomermis</taxon>
    </lineage>
</organism>
<name>A0A915KK04_ROMCU</name>
<dbReference type="WBParaSite" id="nRc.2.0.1.t39155-RA">
    <property type="protein sequence ID" value="nRc.2.0.1.t39155-RA"/>
    <property type="gene ID" value="nRc.2.0.1.g39155"/>
</dbReference>
<evidence type="ECO:0000313" key="3">
    <source>
        <dbReference type="Proteomes" id="UP000887565"/>
    </source>
</evidence>
<evidence type="ECO:0000256" key="1">
    <source>
        <dbReference type="ARBA" id="ARBA00023125"/>
    </source>
</evidence>
<proteinExistence type="predicted"/>
<feature type="domain" description="HTH CENPB-type" evidence="2">
    <location>
        <begin position="1"/>
        <end position="52"/>
    </location>
</feature>
<keyword evidence="3" id="KW-1185">Reference proteome</keyword>
<sequence>MELSLQREILELTVTCKWVMLLAEALSGQNDFQASQGWLQKFLQRSNLTLRRRTTISQKLPKDVLPKLMDFVIYVRKLQMKNSYSSDSIYACDKDSRIGQHIEKISVLKRV</sequence>
<dbReference type="AlphaFoldDB" id="A0A915KK04"/>
<dbReference type="InterPro" id="IPR006600">
    <property type="entry name" value="HTH_CenpB_DNA-bd_dom"/>
</dbReference>
<evidence type="ECO:0000259" key="2">
    <source>
        <dbReference type="PROSITE" id="PS51253"/>
    </source>
</evidence>
<accession>A0A915KK04</accession>
<protein>
    <submittedName>
        <fullName evidence="4">HTH CENPB-type domain-containing protein</fullName>
    </submittedName>
</protein>
<reference evidence="4" key="1">
    <citation type="submission" date="2022-11" db="UniProtKB">
        <authorList>
            <consortium name="WormBaseParasite"/>
        </authorList>
    </citation>
    <scope>IDENTIFICATION</scope>
</reference>
<evidence type="ECO:0000313" key="4">
    <source>
        <dbReference type="WBParaSite" id="nRc.2.0.1.t39155-RA"/>
    </source>
</evidence>
<keyword evidence="1" id="KW-0238">DNA-binding</keyword>